<evidence type="ECO:0000256" key="1">
    <source>
        <dbReference type="ARBA" id="ARBA00022801"/>
    </source>
</evidence>
<gene>
    <name evidence="3" type="ORF">J0A65_03665</name>
</gene>
<comment type="caution">
    <text evidence="3">The sequence shown here is derived from an EMBL/GenBank/DDBJ whole genome shotgun (WGS) entry which is preliminary data.</text>
</comment>
<keyword evidence="1" id="KW-0378">Hydrolase</keyword>
<dbReference type="InterPro" id="IPR013783">
    <property type="entry name" value="Ig-like_fold"/>
</dbReference>
<dbReference type="InterPro" id="IPR005181">
    <property type="entry name" value="SASA"/>
</dbReference>
<evidence type="ECO:0000259" key="2">
    <source>
        <dbReference type="Pfam" id="PF03629"/>
    </source>
</evidence>
<organism evidence="3 4">
    <name type="scientific">Bowmanella yangjiangensis</name>
    <dbReference type="NCBI Taxonomy" id="2811230"/>
    <lineage>
        <taxon>Bacteria</taxon>
        <taxon>Pseudomonadati</taxon>
        <taxon>Pseudomonadota</taxon>
        <taxon>Gammaproteobacteria</taxon>
        <taxon>Alteromonadales</taxon>
        <taxon>Alteromonadaceae</taxon>
        <taxon>Bowmanella</taxon>
    </lineage>
</organism>
<dbReference type="InterPro" id="IPR008979">
    <property type="entry name" value="Galactose-bd-like_sf"/>
</dbReference>
<dbReference type="Proteomes" id="UP000663992">
    <property type="component" value="Unassembled WGS sequence"/>
</dbReference>
<reference evidence="3 4" key="1">
    <citation type="submission" date="2021-03" db="EMBL/GenBank/DDBJ databases">
        <title>novel species isolated from a fishpond in China.</title>
        <authorList>
            <person name="Lu H."/>
            <person name="Cai Z."/>
        </authorList>
    </citation>
    <scope>NUCLEOTIDE SEQUENCE [LARGE SCALE GENOMIC DNA]</scope>
    <source>
        <strain evidence="3 4">Y57</strain>
    </source>
</reference>
<dbReference type="EMBL" id="JAFKCS010000002">
    <property type="protein sequence ID" value="MBN7818946.1"/>
    <property type="molecule type" value="Genomic_DNA"/>
</dbReference>
<accession>A0ABS3CPD0</accession>
<dbReference type="PANTHER" id="PTHR22901:SF0">
    <property type="entry name" value="SIALATE O-ACETYLESTERASE"/>
    <property type="match status" value="1"/>
</dbReference>
<feature type="domain" description="Sialate O-acetylesterase" evidence="2">
    <location>
        <begin position="423"/>
        <end position="532"/>
    </location>
</feature>
<dbReference type="PANTHER" id="PTHR22901">
    <property type="entry name" value="SIALATE O-ACETYLESTERASE"/>
    <property type="match status" value="1"/>
</dbReference>
<dbReference type="SUPFAM" id="SSF49785">
    <property type="entry name" value="Galactose-binding domain-like"/>
    <property type="match status" value="1"/>
</dbReference>
<dbReference type="InterPro" id="IPR036514">
    <property type="entry name" value="SGNH_hydro_sf"/>
</dbReference>
<protein>
    <submittedName>
        <fullName evidence="3">Acetyl esterase</fullName>
    </submittedName>
</protein>
<name>A0ABS3CPD0_9ALTE</name>
<keyword evidence="4" id="KW-1185">Reference proteome</keyword>
<dbReference type="Gene3D" id="2.60.40.10">
    <property type="entry name" value="Immunoglobulins"/>
    <property type="match status" value="1"/>
</dbReference>
<dbReference type="Gene3D" id="2.60.120.260">
    <property type="entry name" value="Galactose-binding domain-like"/>
    <property type="match status" value="1"/>
</dbReference>
<evidence type="ECO:0000313" key="3">
    <source>
        <dbReference type="EMBL" id="MBN7818946.1"/>
    </source>
</evidence>
<dbReference type="Gene3D" id="3.40.50.1110">
    <property type="entry name" value="SGNH hydrolase"/>
    <property type="match status" value="2"/>
</dbReference>
<dbReference type="Pfam" id="PF03629">
    <property type="entry name" value="SASA"/>
    <property type="match status" value="1"/>
</dbReference>
<dbReference type="InterPro" id="IPR039329">
    <property type="entry name" value="SIAE"/>
</dbReference>
<proteinExistence type="predicted"/>
<dbReference type="SUPFAM" id="SSF52266">
    <property type="entry name" value="SGNH hydrolase"/>
    <property type="match status" value="1"/>
</dbReference>
<evidence type="ECO:0000313" key="4">
    <source>
        <dbReference type="Proteomes" id="UP000663992"/>
    </source>
</evidence>
<dbReference type="RefSeq" id="WP_206592769.1">
    <property type="nucleotide sequence ID" value="NZ_JAFKCS010000002.1"/>
</dbReference>
<sequence length="653" mass="74354">MSKRHFFVILTLLFWSPISYATLKLPMLLSDGAVLQRDKPLTLWGWAAPNEIITVTLNHKHFKGQANAQGQWSIQIPANGAGGPHELQIHGRSERLRVQDIYFGDVWLASGQSNMELPIRRVLEKYPELGTRKKFPLIRQFLVPKAYDFHRPHEDYSQVAWQAANPENIQNFSAVAYFFAEALLDKLDVPIGIINSSYGGSPVQSWMSEQALASFPEHLSIAHHFRHPESIKEVELRNKKREQQWHKDADAQDKGMQSVPPWYVKDGKDEDWQPIYMPGYWYEQGEPFQNGVLWLRKRFYLNDNQAAQTAILRLGSITDADQTYINGELVGNTTYQYPPRIYRVPEEVLRSGENSLVVRVLSHRGHGGFVPDKPYELRLAGENIDLSGEWHYRIGTAMPALAHSEFIAWKPLGLFNGMLAPATRFSIKGVIWYQGESNTDAPENYSKMFNAMVRDWRQQWQQPELPIIFVQLSALNPYHGEPVQSNWAALRQQQLESLKLKNIAMAVSFDLGEWNDIHPLEKKRLGQRMALAARYLAYGERNLVYSGPLFDKLSTDDSSVLISFTEVGSGLTAFGESLTGFTLAGKDGKFAVAQARIEGHRVRVWSKQVKDPAKVRYGWQDNPQDANLYNQEGLPASPFEVDIAIPPIQQAEQ</sequence>